<evidence type="ECO:0000313" key="2">
    <source>
        <dbReference type="EMBL" id="HAN27338.1"/>
    </source>
</evidence>
<sequence>MTAQQTTAERASALADTHVVENVSRELENYNLYTQDRALQDAVAREGADWANESLVAFGHAVGRADYLHLGFAA</sequence>
<protein>
    <submittedName>
        <fullName evidence="2">DNA alkylation response protein</fullName>
    </submittedName>
</protein>
<accession>A0A3C1KLM2</accession>
<dbReference type="Pfam" id="PF18158">
    <property type="entry name" value="AidB_N"/>
    <property type="match status" value="1"/>
</dbReference>
<evidence type="ECO:0000259" key="1">
    <source>
        <dbReference type="Pfam" id="PF18158"/>
    </source>
</evidence>
<dbReference type="AlphaFoldDB" id="A0A3C1KLM2"/>
<feature type="domain" description="Adaptive response protein AidB N-terminal" evidence="1">
    <location>
        <begin position="22"/>
        <end position="74"/>
    </location>
</feature>
<reference evidence="2 3" key="1">
    <citation type="journal article" date="2018" name="Nat. Biotechnol.">
        <title>A standardized bacterial taxonomy based on genome phylogeny substantially revises the tree of life.</title>
        <authorList>
            <person name="Parks D.H."/>
            <person name="Chuvochina M."/>
            <person name="Waite D.W."/>
            <person name="Rinke C."/>
            <person name="Skarshewski A."/>
            <person name="Chaumeil P.A."/>
            <person name="Hugenholtz P."/>
        </authorList>
    </citation>
    <scope>NUCLEOTIDE SEQUENCE [LARGE SCALE GENOMIC DNA]</scope>
    <source>
        <strain evidence="2">UBA9158</strain>
    </source>
</reference>
<gene>
    <name evidence="2" type="ORF">DCP75_06390</name>
</gene>
<proteinExistence type="predicted"/>
<name>A0A3C1KLM2_9GAMM</name>
<dbReference type="InterPro" id="IPR041504">
    <property type="entry name" value="AidB_N"/>
</dbReference>
<dbReference type="EMBL" id="DMND01000088">
    <property type="protein sequence ID" value="HAN27338.1"/>
    <property type="molecule type" value="Genomic_DNA"/>
</dbReference>
<feature type="non-terminal residue" evidence="2">
    <location>
        <position position="74"/>
    </location>
</feature>
<evidence type="ECO:0000313" key="3">
    <source>
        <dbReference type="Proteomes" id="UP000259273"/>
    </source>
</evidence>
<organism evidence="2 3">
    <name type="scientific">Haliea salexigens</name>
    <dbReference type="NCBI Taxonomy" id="287487"/>
    <lineage>
        <taxon>Bacteria</taxon>
        <taxon>Pseudomonadati</taxon>
        <taxon>Pseudomonadota</taxon>
        <taxon>Gammaproteobacteria</taxon>
        <taxon>Cellvibrionales</taxon>
        <taxon>Halieaceae</taxon>
        <taxon>Haliea</taxon>
    </lineage>
</organism>
<dbReference type="Proteomes" id="UP000259273">
    <property type="component" value="Unassembled WGS sequence"/>
</dbReference>
<comment type="caution">
    <text evidence="2">The sequence shown here is derived from an EMBL/GenBank/DDBJ whole genome shotgun (WGS) entry which is preliminary data.</text>
</comment>